<keyword evidence="4" id="KW-0119">Carbohydrate metabolism</keyword>
<dbReference type="EMBL" id="FOGW01000005">
    <property type="protein sequence ID" value="SER52460.1"/>
    <property type="molecule type" value="Genomic_DNA"/>
</dbReference>
<sequence length="367" mass="43141">MKTLIKFRKRILCFLVLCAVLYGLIIARKTDSIIADKSTTTSTETEATKLVKKLKIGWNLGNSLDVISKSRGYYLDTETLWKNPKVTKELIHSVKASGFTSIRIPVSYYNHIDSNNKIDARWLARVKEVVDYALEEKMYVIINIHHDTGLSEKYRWIYSDESTYEEDKKNFVNLWKQIAKYFKNADNKLLFESTNEIMDRDKNWSWSYKHNFKVTAKLHNEFIKTVRATGGKNKKRFLVLPTYAASSDEEEIRQILNFNYDDTQKNHLIVSVHCYKKDKNAITAVMERLGKYGRKYNVPFIMDEFAVKDVESETKRVELTKHYIEKAKENNVALFWWDSGNEYALFDRNTTEILYKEIVNTLVESYK</sequence>
<dbReference type="GO" id="GO:0030245">
    <property type="term" value="P:cellulose catabolic process"/>
    <property type="evidence" value="ECO:0007669"/>
    <property type="project" value="UniProtKB-KW"/>
</dbReference>
<evidence type="ECO:0000256" key="7">
    <source>
        <dbReference type="RuleBase" id="RU361153"/>
    </source>
</evidence>
<dbReference type="RefSeq" id="WP_022747775.1">
    <property type="nucleotide sequence ID" value="NZ_FOGW01000005.1"/>
</dbReference>
<evidence type="ECO:0000313" key="10">
    <source>
        <dbReference type="Proteomes" id="UP000182471"/>
    </source>
</evidence>
<evidence type="ECO:0000256" key="1">
    <source>
        <dbReference type="ARBA" id="ARBA00005641"/>
    </source>
</evidence>
<keyword evidence="5 7" id="KW-0326">Glycosidase</keyword>
<dbReference type="PANTHER" id="PTHR31297:SF41">
    <property type="entry name" value="ENDOGLUCANASE, PUTATIVE (AFU_ORTHOLOGUE AFUA_5G01830)-RELATED"/>
    <property type="match status" value="1"/>
</dbReference>
<dbReference type="PANTHER" id="PTHR31297">
    <property type="entry name" value="GLUCAN ENDO-1,6-BETA-GLUCOSIDASE B"/>
    <property type="match status" value="1"/>
</dbReference>
<gene>
    <name evidence="9" type="ORF">SAMN02910429_00339</name>
</gene>
<feature type="domain" description="Glycoside hydrolase family 5" evidence="8">
    <location>
        <begin position="77"/>
        <end position="341"/>
    </location>
</feature>
<keyword evidence="6" id="KW-0624">Polysaccharide degradation</keyword>
<dbReference type="InterPro" id="IPR050386">
    <property type="entry name" value="Glycosyl_hydrolase_5"/>
</dbReference>
<evidence type="ECO:0000256" key="6">
    <source>
        <dbReference type="ARBA" id="ARBA00023326"/>
    </source>
</evidence>
<name>A0A1H9PWD3_9FIRM</name>
<dbReference type="InterPro" id="IPR017853">
    <property type="entry name" value="GH"/>
</dbReference>
<dbReference type="GO" id="GO:0005576">
    <property type="term" value="C:extracellular region"/>
    <property type="evidence" value="ECO:0007669"/>
    <property type="project" value="TreeGrafter"/>
</dbReference>
<evidence type="ECO:0000313" key="9">
    <source>
        <dbReference type="EMBL" id="SER52460.1"/>
    </source>
</evidence>
<dbReference type="Pfam" id="PF00150">
    <property type="entry name" value="Cellulase"/>
    <property type="match status" value="1"/>
</dbReference>
<evidence type="ECO:0000256" key="3">
    <source>
        <dbReference type="ARBA" id="ARBA00023001"/>
    </source>
</evidence>
<accession>A0A1H9PWD3</accession>
<evidence type="ECO:0000259" key="8">
    <source>
        <dbReference type="Pfam" id="PF00150"/>
    </source>
</evidence>
<dbReference type="GO" id="GO:0008422">
    <property type="term" value="F:beta-glucosidase activity"/>
    <property type="evidence" value="ECO:0007669"/>
    <property type="project" value="TreeGrafter"/>
</dbReference>
<dbReference type="Proteomes" id="UP000182471">
    <property type="component" value="Unassembled WGS sequence"/>
</dbReference>
<dbReference type="InterPro" id="IPR001547">
    <property type="entry name" value="Glyco_hydro_5"/>
</dbReference>
<comment type="similarity">
    <text evidence="1 7">Belongs to the glycosyl hydrolase 5 (cellulase A) family.</text>
</comment>
<dbReference type="Gene3D" id="3.20.20.80">
    <property type="entry name" value="Glycosidases"/>
    <property type="match status" value="1"/>
</dbReference>
<keyword evidence="10" id="KW-1185">Reference proteome</keyword>
<dbReference type="AlphaFoldDB" id="A0A1H9PWD3"/>
<dbReference type="OrthoDB" id="9800955at2"/>
<proteinExistence type="inferred from homology"/>
<dbReference type="GO" id="GO:0009986">
    <property type="term" value="C:cell surface"/>
    <property type="evidence" value="ECO:0007669"/>
    <property type="project" value="TreeGrafter"/>
</dbReference>
<reference evidence="10" key="1">
    <citation type="submission" date="2016-10" db="EMBL/GenBank/DDBJ databases">
        <authorList>
            <person name="Varghese N."/>
            <person name="Submissions S."/>
        </authorList>
    </citation>
    <scope>NUCLEOTIDE SEQUENCE [LARGE SCALE GENOMIC DNA]</scope>
    <source>
        <strain evidence="10">S1b</strain>
    </source>
</reference>
<keyword evidence="3" id="KW-0136">Cellulose degradation</keyword>
<organism evidence="9 10">
    <name type="scientific">Lachnobacterium bovis</name>
    <dbReference type="NCBI Taxonomy" id="140626"/>
    <lineage>
        <taxon>Bacteria</taxon>
        <taxon>Bacillati</taxon>
        <taxon>Bacillota</taxon>
        <taxon>Clostridia</taxon>
        <taxon>Lachnospirales</taxon>
        <taxon>Lachnospiraceae</taxon>
        <taxon>Lachnobacterium</taxon>
    </lineage>
</organism>
<keyword evidence="2 7" id="KW-0378">Hydrolase</keyword>
<evidence type="ECO:0000256" key="2">
    <source>
        <dbReference type="ARBA" id="ARBA00022801"/>
    </source>
</evidence>
<evidence type="ECO:0000256" key="5">
    <source>
        <dbReference type="ARBA" id="ARBA00023295"/>
    </source>
</evidence>
<protein>
    <submittedName>
        <fullName evidence="9">Cellulase (Glycosyl hydrolase family 5)</fullName>
    </submittedName>
</protein>
<dbReference type="SUPFAM" id="SSF51445">
    <property type="entry name" value="(Trans)glycosidases"/>
    <property type="match status" value="1"/>
</dbReference>
<evidence type="ECO:0000256" key="4">
    <source>
        <dbReference type="ARBA" id="ARBA00023277"/>
    </source>
</evidence>